<evidence type="ECO:0000313" key="1">
    <source>
        <dbReference type="EMBL" id="OMJ09533.1"/>
    </source>
</evidence>
<dbReference type="OrthoDB" id="3235313at2759"/>
<sequence length="185" mass="21331">MVERMNSNIRYGLTKSSLHDAKTLDTYLPQVLMGIRVTRSSRIGYSPYFVLFGIEPNLPTDYETEVPTNLEIRELEIDSLPGVRLDIKRDSKSSSTIPIFEEGSFVMVLNPLLRKRKTVSKFSPRYMGPYVITRILPHNIYELTSEKYKSLTVHVSRIVNFVSRSTRGIPFERGRVEEITDLSRL</sequence>
<organism evidence="1 2">
    <name type="scientific">Smittium culicis</name>
    <dbReference type="NCBI Taxonomy" id="133412"/>
    <lineage>
        <taxon>Eukaryota</taxon>
        <taxon>Fungi</taxon>
        <taxon>Fungi incertae sedis</taxon>
        <taxon>Zoopagomycota</taxon>
        <taxon>Kickxellomycotina</taxon>
        <taxon>Harpellomycetes</taxon>
        <taxon>Harpellales</taxon>
        <taxon>Legeriomycetaceae</taxon>
        <taxon>Smittium</taxon>
    </lineage>
</organism>
<dbReference type="AlphaFoldDB" id="A0A1R1X4H3"/>
<dbReference type="Proteomes" id="UP000187429">
    <property type="component" value="Unassembled WGS sequence"/>
</dbReference>
<dbReference type="InterPro" id="IPR036397">
    <property type="entry name" value="RNaseH_sf"/>
</dbReference>
<protein>
    <submittedName>
        <fullName evidence="1">Uncharacterized protein</fullName>
    </submittedName>
</protein>
<name>A0A1R1X4H3_9FUNG</name>
<comment type="caution">
    <text evidence="1">The sequence shown here is derived from an EMBL/GenBank/DDBJ whole genome shotgun (WGS) entry which is preliminary data.</text>
</comment>
<dbReference type="Gene3D" id="3.30.420.10">
    <property type="entry name" value="Ribonuclease H-like superfamily/Ribonuclease H"/>
    <property type="match status" value="1"/>
</dbReference>
<dbReference type="GO" id="GO:0003676">
    <property type="term" value="F:nucleic acid binding"/>
    <property type="evidence" value="ECO:0007669"/>
    <property type="project" value="InterPro"/>
</dbReference>
<keyword evidence="2" id="KW-1185">Reference proteome</keyword>
<proteinExistence type="predicted"/>
<dbReference type="EMBL" id="LSSM01007013">
    <property type="protein sequence ID" value="OMJ09533.1"/>
    <property type="molecule type" value="Genomic_DNA"/>
</dbReference>
<reference evidence="2" key="1">
    <citation type="submission" date="2017-01" db="EMBL/GenBank/DDBJ databases">
        <authorList>
            <person name="Wang Y."/>
            <person name="White M."/>
            <person name="Kvist S."/>
            <person name="Moncalvo J.-M."/>
        </authorList>
    </citation>
    <scope>NUCLEOTIDE SEQUENCE [LARGE SCALE GENOMIC DNA]</scope>
    <source>
        <strain evidence="2">ID-206-W2</strain>
    </source>
</reference>
<evidence type="ECO:0000313" key="2">
    <source>
        <dbReference type="Proteomes" id="UP000187429"/>
    </source>
</evidence>
<gene>
    <name evidence="1" type="ORF">AYI69_g10614</name>
</gene>
<accession>A0A1R1X4H3</accession>